<evidence type="ECO:0000256" key="6">
    <source>
        <dbReference type="RuleBase" id="RU361228"/>
    </source>
</evidence>
<keyword evidence="3 6" id="KW-0808">Transferase</keyword>
<dbReference type="Pfam" id="PF01129">
    <property type="entry name" value="ART"/>
    <property type="match status" value="1"/>
</dbReference>
<dbReference type="Gene3D" id="3.80.10.10">
    <property type="entry name" value="Ribonuclease Inhibitor"/>
    <property type="match status" value="1"/>
</dbReference>
<evidence type="ECO:0000256" key="4">
    <source>
        <dbReference type="ARBA" id="ARBA00022695"/>
    </source>
</evidence>
<reference evidence="8" key="1">
    <citation type="submission" date="2021-02" db="EMBL/GenBank/DDBJ databases">
        <authorList>
            <person name="Nowell W R."/>
        </authorList>
    </citation>
    <scope>NUCLEOTIDE SEQUENCE</scope>
</reference>
<protein>
    <recommendedName>
        <fullName evidence="6">NAD(P)(+)--arginine ADP-ribosyltransferase</fullName>
        <ecNumber evidence="6">2.4.2.31</ecNumber>
    </recommendedName>
    <alternativeName>
        <fullName evidence="6">Mono(ADP-ribosyl)transferase</fullName>
    </alternativeName>
</protein>
<comment type="caution">
    <text evidence="8">The sequence shown here is derived from an EMBL/GenBank/DDBJ whole genome shotgun (WGS) entry which is preliminary data.</text>
</comment>
<dbReference type="EC" id="2.4.2.31" evidence="6"/>
<dbReference type="Pfam" id="PF13516">
    <property type="entry name" value="LRR_6"/>
    <property type="match status" value="1"/>
</dbReference>
<keyword evidence="6" id="KW-0520">NAD</keyword>
<name>A0A8S2K5L2_9BILA</name>
<dbReference type="EMBL" id="CAJNOK010008853">
    <property type="protein sequence ID" value="CAF1074393.1"/>
    <property type="molecule type" value="Genomic_DNA"/>
</dbReference>
<evidence type="ECO:0000256" key="1">
    <source>
        <dbReference type="ARBA" id="ARBA00009558"/>
    </source>
</evidence>
<evidence type="ECO:0000313" key="7">
    <source>
        <dbReference type="EMBL" id="CAF1074393.1"/>
    </source>
</evidence>
<dbReference type="Gene3D" id="3.90.176.10">
    <property type="entry name" value="Toxin ADP-ribosyltransferase, Chain A, domain 1"/>
    <property type="match status" value="1"/>
</dbReference>
<evidence type="ECO:0000256" key="3">
    <source>
        <dbReference type="ARBA" id="ARBA00022679"/>
    </source>
</evidence>
<dbReference type="Proteomes" id="UP000677228">
    <property type="component" value="Unassembled WGS sequence"/>
</dbReference>
<dbReference type="PANTHER" id="PTHR46984">
    <property type="entry name" value="LEUCINE-RICH REPEAT-CONTAINING PROTEIN 71"/>
    <property type="match status" value="1"/>
</dbReference>
<keyword evidence="6" id="KW-0521">NADP</keyword>
<dbReference type="PANTHER" id="PTHR46984:SF1">
    <property type="entry name" value="LEUCINE-RICH REPEAT-CONTAINING PROTEIN 71"/>
    <property type="match status" value="1"/>
</dbReference>
<dbReference type="GO" id="GO:0016779">
    <property type="term" value="F:nucleotidyltransferase activity"/>
    <property type="evidence" value="ECO:0007669"/>
    <property type="project" value="UniProtKB-KW"/>
</dbReference>
<organism evidence="8 9">
    <name type="scientific">Didymodactylos carnosus</name>
    <dbReference type="NCBI Taxonomy" id="1234261"/>
    <lineage>
        <taxon>Eukaryota</taxon>
        <taxon>Metazoa</taxon>
        <taxon>Spiralia</taxon>
        <taxon>Gnathifera</taxon>
        <taxon>Rotifera</taxon>
        <taxon>Eurotatoria</taxon>
        <taxon>Bdelloidea</taxon>
        <taxon>Philodinida</taxon>
        <taxon>Philodinidae</taxon>
        <taxon>Didymodactylos</taxon>
    </lineage>
</organism>
<evidence type="ECO:0000313" key="8">
    <source>
        <dbReference type="EMBL" id="CAF3838371.1"/>
    </source>
</evidence>
<comment type="similarity">
    <text evidence="1 6">Belongs to the Arg-specific ADP-ribosyltransferase family.</text>
</comment>
<dbReference type="InterPro" id="IPR000768">
    <property type="entry name" value="ART"/>
</dbReference>
<dbReference type="InterPro" id="IPR032675">
    <property type="entry name" value="LRR_dom_sf"/>
</dbReference>
<sequence length="440" mass="50030">MAASKFSDEEDECQLKRISDVKFEPGKMFLPIEGYENMPLIPLEEAVLPLVNTVPDIRRKAYIAVQRCQEPQDGLTPNESASIFLYTLEWSPDCVYSLLNSTLRSEHRQHLLPWFSYLKLLLTALWKLPSQKIVVHRGVRLDLSKDYVKGKAQVWWGFSSTTQSVEILESELFLGKSGERTLFTIECLNGKLIKNHSYYAFEDEVLLLPATQFQITGKLDLGNSIHTIMLKEVVPPFPLLEPPFIEKVPAIASRPSSSKITVVSNASFDVAPKIGTATSKKQDDKKIRDLIEGCRAEAEWNLDSKELTDFEIRLLAEELTTNKNCKKLVLWDNEITEVGAQYLADMLKKNRKLKYLMVGMNMIGKGVQSLCEALKHHNSTLTTLDVQCNSIGNDLIDTIRGLIKTSKSLDALYLGWNRISEENRHKLQNLAKARRIRLYL</sequence>
<dbReference type="SMART" id="SM00368">
    <property type="entry name" value="LRR_RI"/>
    <property type="match status" value="3"/>
</dbReference>
<dbReference type="AlphaFoldDB" id="A0A8S2K5L2"/>
<evidence type="ECO:0000256" key="2">
    <source>
        <dbReference type="ARBA" id="ARBA00022676"/>
    </source>
</evidence>
<evidence type="ECO:0000313" key="9">
    <source>
        <dbReference type="Proteomes" id="UP000682733"/>
    </source>
</evidence>
<keyword evidence="2 6" id="KW-0328">Glycosyltransferase</keyword>
<dbReference type="PROSITE" id="PS51996">
    <property type="entry name" value="TR_MART"/>
    <property type="match status" value="1"/>
</dbReference>
<keyword evidence="4" id="KW-0548">Nucleotidyltransferase</keyword>
<proteinExistence type="inferred from homology"/>
<dbReference type="InterPro" id="IPR053040">
    <property type="entry name" value="LRR-containing_protein_71"/>
</dbReference>
<accession>A0A8S2K5L2</accession>
<dbReference type="EMBL" id="CAJOBA010008869">
    <property type="protein sequence ID" value="CAF3838371.1"/>
    <property type="molecule type" value="Genomic_DNA"/>
</dbReference>
<dbReference type="SUPFAM" id="SSF52047">
    <property type="entry name" value="RNI-like"/>
    <property type="match status" value="1"/>
</dbReference>
<dbReference type="Proteomes" id="UP000682733">
    <property type="component" value="Unassembled WGS sequence"/>
</dbReference>
<dbReference type="SUPFAM" id="SSF56399">
    <property type="entry name" value="ADP-ribosylation"/>
    <property type="match status" value="1"/>
</dbReference>
<dbReference type="InterPro" id="IPR001611">
    <property type="entry name" value="Leu-rich_rpt"/>
</dbReference>
<gene>
    <name evidence="7" type="ORF">OVA965_LOCUS18052</name>
    <name evidence="8" type="ORF">TMI583_LOCUS18064</name>
</gene>
<evidence type="ECO:0000256" key="5">
    <source>
        <dbReference type="ARBA" id="ARBA00047597"/>
    </source>
</evidence>
<dbReference type="GO" id="GO:0106274">
    <property type="term" value="F:NAD+-protein-arginine ADP-ribosyltransferase activity"/>
    <property type="evidence" value="ECO:0007669"/>
    <property type="project" value="UniProtKB-EC"/>
</dbReference>
<comment type="catalytic activity">
    <reaction evidence="5 6">
        <text>L-arginyl-[protein] + NAD(+) = N(omega)-(ADP-D-ribosyl)-L-arginyl-[protein] + nicotinamide + H(+)</text>
        <dbReference type="Rhea" id="RHEA:19149"/>
        <dbReference type="Rhea" id="RHEA-COMP:10532"/>
        <dbReference type="Rhea" id="RHEA-COMP:15087"/>
        <dbReference type="ChEBI" id="CHEBI:15378"/>
        <dbReference type="ChEBI" id="CHEBI:17154"/>
        <dbReference type="ChEBI" id="CHEBI:29965"/>
        <dbReference type="ChEBI" id="CHEBI:57540"/>
        <dbReference type="ChEBI" id="CHEBI:142554"/>
        <dbReference type="EC" id="2.4.2.31"/>
    </reaction>
</comment>